<feature type="domain" description="DUF4283" evidence="2">
    <location>
        <begin position="1"/>
        <end position="59"/>
    </location>
</feature>
<dbReference type="PANTHER" id="PTHR31286">
    <property type="entry name" value="GLYCINE-RICH CELL WALL STRUCTURAL PROTEIN 1.8-LIKE"/>
    <property type="match status" value="1"/>
</dbReference>
<feature type="compositionally biased region" description="Basic residues" evidence="1">
    <location>
        <begin position="659"/>
        <end position="673"/>
    </location>
</feature>
<dbReference type="InterPro" id="IPR025558">
    <property type="entry name" value="DUF4283"/>
</dbReference>
<comment type="caution">
    <text evidence="3">The sequence shown here is derived from an EMBL/GenBank/DDBJ whole genome shotgun (WGS) entry which is preliminary data.</text>
</comment>
<dbReference type="PANTHER" id="PTHR31286:SF153">
    <property type="entry name" value="DUF4283 DOMAIN PROTEIN"/>
    <property type="match status" value="1"/>
</dbReference>
<reference evidence="3" key="1">
    <citation type="submission" date="2019-09" db="EMBL/GenBank/DDBJ databases">
        <title>Draft genome information of white flower Hibiscus syriacus.</title>
        <authorList>
            <person name="Kim Y.-M."/>
        </authorList>
    </citation>
    <scope>NUCLEOTIDE SEQUENCE [LARGE SCALE GENOMIC DNA]</scope>
    <source>
        <strain evidence="3">YM2019G1</strain>
    </source>
</reference>
<feature type="region of interest" description="Disordered" evidence="1">
    <location>
        <begin position="647"/>
        <end position="674"/>
    </location>
</feature>
<dbReference type="EMBL" id="VEPZ02001315">
    <property type="protein sequence ID" value="KAE8681103.1"/>
    <property type="molecule type" value="Genomic_DNA"/>
</dbReference>
<evidence type="ECO:0000259" key="2">
    <source>
        <dbReference type="Pfam" id="PF14111"/>
    </source>
</evidence>
<gene>
    <name evidence="3" type="ORF">F3Y22_tig00111342pilonHSYRG00154</name>
</gene>
<evidence type="ECO:0000313" key="3">
    <source>
        <dbReference type="EMBL" id="KAE8681103.1"/>
    </source>
</evidence>
<protein>
    <recommendedName>
        <fullName evidence="2">DUF4283 domain-containing protein</fullName>
    </recommendedName>
</protein>
<dbReference type="Proteomes" id="UP000436088">
    <property type="component" value="Unassembled WGS sequence"/>
</dbReference>
<dbReference type="AlphaFoldDB" id="A0A6A2YP53"/>
<accession>A0A6A2YP53</accession>
<evidence type="ECO:0000313" key="4">
    <source>
        <dbReference type="Proteomes" id="UP000436088"/>
    </source>
</evidence>
<name>A0A6A2YP53_HIBSY</name>
<sequence length="688" mass="77500">MRTTLANVWHPIGGISISDLGERRFIFRLYNAVDADRLERGGPWNFNSHLLILHRLSAGDDPLAILLVFLDYWVLVHDVPIGFMSKKVARALGNFLGVFIDYDSTALSLGYRRIMRIRARLDTRLPLKRRKKLILGNGLGESYCPQRLNNINQNINLEWDASLRAPPRRAAQPQSRWLREEGAVDFHSWQPNLVGYGENVSYVTSIPPTINANHKMDIRELALITAQSSQNSRNKDPKNGACEVLHSLKKKRTGRKVSFALKLDMSLSSLLLSASTDGSFKGVRISRSAPLITDLFFSDDSLIFEEASREGGLNFEKSSAFFSSNVTETAKSEFCQVLDVAITNNVESYLGLPSIVGRNKRNAFLKLKEKFHNRVQGWSSRLFSMGGKEVFIKFPVGKVTSSPSTQVELVSDLIDMDERSWNIDLINSIFNEEDVESILGIRLLNSNQNDILCWKGERSGLPVSEQDKDLIVEIYIPTMQNLFTKRIFGGQTRQATVVSRIGFLGLITKDVSSSLLHPHTHVLAQWTPSLEPTAKLNVDACFSHAHQKSCSGFITRDGAGFIHNHRIASVFMAETLAILQGEQERVELLLQSLSDSYDQLIINLTNSNVTSLVFDDVAAVVLQEENRRKNKKDRQVNLQQAEALTTIRGRSTERGQSSSHKHGRSKSRSKKNLKCYNCRKNDHLKKDY</sequence>
<evidence type="ECO:0000256" key="1">
    <source>
        <dbReference type="SAM" id="MobiDB-lite"/>
    </source>
</evidence>
<dbReference type="Pfam" id="PF14111">
    <property type="entry name" value="DUF4283"/>
    <property type="match status" value="1"/>
</dbReference>
<proteinExistence type="predicted"/>
<dbReference type="InterPro" id="IPR040256">
    <property type="entry name" value="At4g02000-like"/>
</dbReference>
<keyword evidence="4" id="KW-1185">Reference proteome</keyword>
<organism evidence="3 4">
    <name type="scientific">Hibiscus syriacus</name>
    <name type="common">Rose of Sharon</name>
    <dbReference type="NCBI Taxonomy" id="106335"/>
    <lineage>
        <taxon>Eukaryota</taxon>
        <taxon>Viridiplantae</taxon>
        <taxon>Streptophyta</taxon>
        <taxon>Embryophyta</taxon>
        <taxon>Tracheophyta</taxon>
        <taxon>Spermatophyta</taxon>
        <taxon>Magnoliopsida</taxon>
        <taxon>eudicotyledons</taxon>
        <taxon>Gunneridae</taxon>
        <taxon>Pentapetalae</taxon>
        <taxon>rosids</taxon>
        <taxon>malvids</taxon>
        <taxon>Malvales</taxon>
        <taxon>Malvaceae</taxon>
        <taxon>Malvoideae</taxon>
        <taxon>Hibiscus</taxon>
    </lineage>
</organism>